<evidence type="ECO:0000259" key="11">
    <source>
        <dbReference type="PROSITE" id="PS51379"/>
    </source>
</evidence>
<feature type="binding site" evidence="10">
    <location>
        <position position="172"/>
    </location>
    <ligand>
        <name>[4Fe-4S] cluster</name>
        <dbReference type="ChEBI" id="CHEBI:49883"/>
        <label>3</label>
    </ligand>
</feature>
<feature type="region of interest" description="Hydrophobic" evidence="10">
    <location>
        <begin position="1"/>
        <end position="28"/>
    </location>
</feature>
<keyword evidence="3 10" id="KW-0479">Metal-binding</keyword>
<dbReference type="Proteomes" id="UP000190814">
    <property type="component" value="Unassembled WGS sequence"/>
</dbReference>
<keyword evidence="2 10" id="KW-0004">4Fe-4S</keyword>
<dbReference type="PROSITE" id="PS51656">
    <property type="entry name" value="4FE4S"/>
    <property type="match status" value="1"/>
</dbReference>
<dbReference type="Gene3D" id="3.30.70.20">
    <property type="match status" value="2"/>
</dbReference>
<dbReference type="HAMAP" id="MF_00463">
    <property type="entry name" value="RsxB_RnfB"/>
    <property type="match status" value="1"/>
</dbReference>
<evidence type="ECO:0000256" key="3">
    <source>
        <dbReference type="ARBA" id="ARBA00022723"/>
    </source>
</evidence>
<evidence type="ECO:0000256" key="4">
    <source>
        <dbReference type="ARBA" id="ARBA00022737"/>
    </source>
</evidence>
<dbReference type="InterPro" id="IPR010207">
    <property type="entry name" value="Elect_transpt_cplx_RnfB/RsxB"/>
</dbReference>
<dbReference type="Pfam" id="PF00037">
    <property type="entry name" value="Fer4"/>
    <property type="match status" value="1"/>
</dbReference>
<dbReference type="PROSITE" id="PS51379">
    <property type="entry name" value="4FE4S_FER_2"/>
    <property type="match status" value="3"/>
</dbReference>
<gene>
    <name evidence="10" type="primary">rnfB</name>
    <name evidence="13" type="ORF">SAMN02745111_00145</name>
</gene>
<protein>
    <recommendedName>
        <fullName evidence="10">Ion-translocating oxidoreductase complex subunit B</fullName>
        <ecNumber evidence="10">7.-.-.-</ecNumber>
    </recommendedName>
    <alternativeName>
        <fullName evidence="10">Rnf electron transport complex subunit B</fullName>
    </alternativeName>
</protein>
<reference evidence="13 14" key="1">
    <citation type="submission" date="2017-02" db="EMBL/GenBank/DDBJ databases">
        <authorList>
            <person name="Peterson S.W."/>
        </authorList>
    </citation>
    <scope>NUCLEOTIDE SEQUENCE [LARGE SCALE GENOMIC DNA]</scope>
    <source>
        <strain evidence="13 14">ATCC 35992</strain>
    </source>
</reference>
<proteinExistence type="inferred from homology"/>
<dbReference type="GO" id="GO:0022900">
    <property type="term" value="P:electron transport chain"/>
    <property type="evidence" value="ECO:0007669"/>
    <property type="project" value="UniProtKB-UniRule"/>
</dbReference>
<dbReference type="CDD" id="cd10549">
    <property type="entry name" value="MtMvhB_like"/>
    <property type="match status" value="1"/>
</dbReference>
<comment type="subcellular location">
    <subcellularLocation>
        <location evidence="10">Cell membrane</location>
    </subcellularLocation>
</comment>
<feature type="binding site" evidence="10">
    <location>
        <position position="175"/>
    </location>
    <ligand>
        <name>[4Fe-4S] cluster</name>
        <dbReference type="ChEBI" id="CHEBI:49883"/>
        <label>3</label>
    </ligand>
</feature>
<dbReference type="Gene3D" id="1.10.15.40">
    <property type="entry name" value="Electron transport complex subunit B, putative Fe-S cluster"/>
    <property type="match status" value="1"/>
</dbReference>
<dbReference type="Pfam" id="PF12838">
    <property type="entry name" value="Fer4_7"/>
    <property type="match status" value="1"/>
</dbReference>
<dbReference type="EMBL" id="FUXZ01000002">
    <property type="protein sequence ID" value="SKA59990.1"/>
    <property type="molecule type" value="Genomic_DNA"/>
</dbReference>
<feature type="binding site" evidence="10">
    <location>
        <position position="139"/>
    </location>
    <ligand>
        <name>[4Fe-4S] cluster</name>
        <dbReference type="ChEBI" id="CHEBI:49883"/>
        <label>2</label>
    </ligand>
</feature>
<comment type="caution">
    <text evidence="10">Lacks conserved residue(s) required for the propagation of feature annotation.</text>
</comment>
<keyword evidence="5 10" id="KW-1278">Translocase</keyword>
<feature type="binding site" evidence="10">
    <location>
        <position position="51"/>
    </location>
    <ligand>
        <name>[4Fe-4S] cluster</name>
        <dbReference type="ChEBI" id="CHEBI:49883"/>
        <label>1</label>
    </ligand>
</feature>
<keyword evidence="6 10" id="KW-0249">Electron transport</keyword>
<sequence length="262" mass="26860">MDMSAVFLATALIAGLGLLIGILLGLAAIKFEVKVDEKEIAIREELPGNNCGGCGYAGCDALAAAIANGEAKANACPVGGAPVAEKISAITGEAAEAVRNVAFVKCSGNCDVAKKKYKYTGNMDCRQANYVTGGGDKACNYGCLGYGSCVKVCEFDAIHIVNGVAVVNKENCVACGKCVDVCPKSLVELVPYEAVAKVSCSSKDKGKDVKAVCQVGCIGCGLCARNCPVGAITVEDNVAHIDQEVCTGCGLCKTKCPVKIIK</sequence>
<keyword evidence="10" id="KW-1003">Cell membrane</keyword>
<comment type="function">
    <text evidence="10">Part of a membrane-bound complex that couples electron transfer with translocation of ions across the membrane.</text>
</comment>
<feature type="binding site" evidence="10">
    <location>
        <position position="182"/>
    </location>
    <ligand>
        <name>[4Fe-4S] cluster</name>
        <dbReference type="ChEBI" id="CHEBI:49883"/>
        <label>2</label>
    </ligand>
</feature>
<evidence type="ECO:0000256" key="2">
    <source>
        <dbReference type="ARBA" id="ARBA00022485"/>
    </source>
</evidence>
<comment type="cofactor">
    <cofactor evidence="10">
        <name>[4Fe-4S] cluster</name>
        <dbReference type="ChEBI" id="CHEBI:49883"/>
    </cofactor>
    <text evidence="10">Binds 3 [4Fe-4S] clusters.</text>
</comment>
<dbReference type="OrthoDB" id="9789936at2"/>
<dbReference type="PROSITE" id="PS00198">
    <property type="entry name" value="4FE4S_FER_1"/>
    <property type="match status" value="1"/>
</dbReference>
<keyword evidence="14" id="KW-1185">Reference proteome</keyword>
<keyword evidence="9 10" id="KW-0472">Membrane</keyword>
<feature type="domain" description="4Fe-4S" evidence="12">
    <location>
        <begin position="34"/>
        <end position="93"/>
    </location>
</feature>
<feature type="binding site" evidence="10">
    <location>
        <position position="178"/>
    </location>
    <ligand>
        <name>[4Fe-4S] cluster</name>
        <dbReference type="ChEBI" id="CHEBI:49883"/>
        <label>3</label>
    </ligand>
</feature>
<dbReference type="PANTHER" id="PTHR43560">
    <property type="entry name" value="ION-TRANSLOCATING OXIDOREDUCTASE COMPLEX SUBUNIT B"/>
    <property type="match status" value="1"/>
</dbReference>
<feature type="binding site" evidence="10">
    <location>
        <position position="76"/>
    </location>
    <ligand>
        <name>[4Fe-4S] cluster</name>
        <dbReference type="ChEBI" id="CHEBI:49883"/>
        <label>1</label>
    </ligand>
</feature>
<dbReference type="GO" id="GO:0005886">
    <property type="term" value="C:plasma membrane"/>
    <property type="evidence" value="ECO:0007669"/>
    <property type="project" value="UniProtKB-SubCell"/>
</dbReference>
<dbReference type="InterPro" id="IPR050395">
    <property type="entry name" value="4Fe4S_Ferredoxin_RnfB"/>
</dbReference>
<dbReference type="AlphaFoldDB" id="A0A1T4V4Q6"/>
<dbReference type="InterPro" id="IPR007202">
    <property type="entry name" value="4Fe-4S_dom"/>
</dbReference>
<comment type="subunit">
    <text evidence="10">The complex is composed of six subunits: RnfA, RnfB, RnfC, RnfD, RnfE and RnfG.</text>
</comment>
<feature type="binding site" evidence="10">
    <location>
        <position position="143"/>
    </location>
    <ligand>
        <name>[4Fe-4S] cluster</name>
        <dbReference type="ChEBI" id="CHEBI:49883"/>
        <label>2</label>
    </ligand>
</feature>
<feature type="domain" description="4Fe-4S ferredoxin-type" evidence="11">
    <location>
        <begin position="237"/>
        <end position="262"/>
    </location>
</feature>
<dbReference type="PANTHER" id="PTHR43560:SF1">
    <property type="entry name" value="ION-TRANSLOCATING OXIDOREDUCTASE COMPLEX SUBUNIT B"/>
    <property type="match status" value="1"/>
</dbReference>
<feature type="binding site" evidence="10">
    <location>
        <position position="149"/>
    </location>
    <ligand>
        <name>[4Fe-4S] cluster</name>
        <dbReference type="ChEBI" id="CHEBI:49883"/>
        <label>2</label>
    </ligand>
</feature>
<organism evidence="13 14">
    <name type="scientific">Eubacterium uniforme</name>
    <dbReference type="NCBI Taxonomy" id="39495"/>
    <lineage>
        <taxon>Bacteria</taxon>
        <taxon>Bacillati</taxon>
        <taxon>Bacillota</taxon>
        <taxon>Clostridia</taxon>
        <taxon>Eubacteriales</taxon>
        <taxon>Eubacteriaceae</taxon>
        <taxon>Eubacterium</taxon>
    </lineage>
</organism>
<evidence type="ECO:0000313" key="14">
    <source>
        <dbReference type="Proteomes" id="UP000190814"/>
    </source>
</evidence>
<keyword evidence="8 10" id="KW-0411">Iron-sulfur</keyword>
<keyword evidence="7 10" id="KW-0408">Iron</keyword>
<dbReference type="RefSeq" id="WP_078765037.1">
    <property type="nucleotide sequence ID" value="NZ_FUXZ01000002.1"/>
</dbReference>
<feature type="domain" description="4Fe-4S ferredoxin-type" evidence="11">
    <location>
        <begin position="163"/>
        <end position="192"/>
    </location>
</feature>
<dbReference type="InterPro" id="IPR017896">
    <property type="entry name" value="4Fe4S_Fe-S-bd"/>
</dbReference>
<evidence type="ECO:0000256" key="7">
    <source>
        <dbReference type="ARBA" id="ARBA00023004"/>
    </source>
</evidence>
<dbReference type="GO" id="GO:0051539">
    <property type="term" value="F:4 iron, 4 sulfur cluster binding"/>
    <property type="evidence" value="ECO:0007669"/>
    <property type="project" value="UniProtKB-UniRule"/>
</dbReference>
<evidence type="ECO:0000256" key="1">
    <source>
        <dbReference type="ARBA" id="ARBA00022448"/>
    </source>
</evidence>
<dbReference type="STRING" id="39495.SAMN02745111_00145"/>
<keyword evidence="4 10" id="KW-0677">Repeat</keyword>
<dbReference type="SUPFAM" id="SSF54862">
    <property type="entry name" value="4Fe-4S ferredoxins"/>
    <property type="match status" value="3"/>
</dbReference>
<feature type="binding site" evidence="10">
    <location>
        <position position="54"/>
    </location>
    <ligand>
        <name>[4Fe-4S] cluster</name>
        <dbReference type="ChEBI" id="CHEBI:49883"/>
        <label>1</label>
    </ligand>
</feature>
<comment type="similarity">
    <text evidence="10">Belongs to the 4Fe4S bacterial-type ferredoxin family. RnfB subfamily.</text>
</comment>
<evidence type="ECO:0000256" key="5">
    <source>
        <dbReference type="ARBA" id="ARBA00022967"/>
    </source>
</evidence>
<evidence type="ECO:0000256" key="9">
    <source>
        <dbReference type="ARBA" id="ARBA00023136"/>
    </source>
</evidence>
<evidence type="ECO:0000313" key="13">
    <source>
        <dbReference type="EMBL" id="SKA59990.1"/>
    </source>
</evidence>
<feature type="binding site" evidence="10">
    <location>
        <position position="59"/>
    </location>
    <ligand>
        <name>[4Fe-4S] cluster</name>
        <dbReference type="ChEBI" id="CHEBI:49883"/>
        <label>1</label>
    </ligand>
</feature>
<dbReference type="NCBIfam" id="TIGR01944">
    <property type="entry name" value="rnfB"/>
    <property type="match status" value="1"/>
</dbReference>
<evidence type="ECO:0000256" key="10">
    <source>
        <dbReference type="HAMAP-Rule" id="MF_00463"/>
    </source>
</evidence>
<evidence type="ECO:0000256" key="8">
    <source>
        <dbReference type="ARBA" id="ARBA00023014"/>
    </source>
</evidence>
<dbReference type="GO" id="GO:0046872">
    <property type="term" value="F:metal ion binding"/>
    <property type="evidence" value="ECO:0007669"/>
    <property type="project" value="UniProtKB-KW"/>
</dbReference>
<dbReference type="GO" id="GO:0009055">
    <property type="term" value="F:electron transfer activity"/>
    <property type="evidence" value="ECO:0007669"/>
    <property type="project" value="InterPro"/>
</dbReference>
<name>A0A1T4V4Q6_9FIRM</name>
<evidence type="ECO:0000259" key="12">
    <source>
        <dbReference type="PROSITE" id="PS51656"/>
    </source>
</evidence>
<dbReference type="Pfam" id="PF04060">
    <property type="entry name" value="FeS"/>
    <property type="match status" value="1"/>
</dbReference>
<dbReference type="InterPro" id="IPR017900">
    <property type="entry name" value="4Fe4S_Fe_S_CS"/>
</dbReference>
<feature type="domain" description="4Fe-4S ferredoxin-type" evidence="11">
    <location>
        <begin position="208"/>
        <end position="236"/>
    </location>
</feature>
<dbReference type="EC" id="7.-.-.-" evidence="10"/>
<accession>A0A1T4V4Q6</accession>
<feature type="binding site" evidence="10">
    <location>
        <position position="153"/>
    </location>
    <ligand>
        <name>[4Fe-4S] cluster</name>
        <dbReference type="ChEBI" id="CHEBI:49883"/>
        <label>3</label>
    </ligand>
</feature>
<keyword evidence="1 10" id="KW-0813">Transport</keyword>
<evidence type="ECO:0000256" key="6">
    <source>
        <dbReference type="ARBA" id="ARBA00022982"/>
    </source>
</evidence>